<feature type="repeat" description="ANK" evidence="3">
    <location>
        <begin position="50"/>
        <end position="83"/>
    </location>
</feature>
<dbReference type="AlphaFoldDB" id="A0A0E9NNV1"/>
<reference evidence="4 5" key="2">
    <citation type="journal article" date="2014" name="J. Gen. Appl. Microbiol.">
        <title>The early diverging ascomycetous budding yeast Saitoella complicata has three histone deacetylases belonging to the Clr6, Hos2, and Rpd3 lineages.</title>
        <authorList>
            <person name="Nishida H."/>
            <person name="Matsumoto T."/>
            <person name="Kondo S."/>
            <person name="Hamamoto M."/>
            <person name="Yoshikawa H."/>
        </authorList>
    </citation>
    <scope>NUCLEOTIDE SEQUENCE [LARGE SCALE GENOMIC DNA]</scope>
    <source>
        <strain evidence="4 5">NRRL Y-17804</strain>
    </source>
</reference>
<keyword evidence="2 3" id="KW-0040">ANK repeat</keyword>
<evidence type="ECO:0000256" key="3">
    <source>
        <dbReference type="PROSITE-ProRule" id="PRU00023"/>
    </source>
</evidence>
<dbReference type="EMBL" id="BACD03000041">
    <property type="protein sequence ID" value="GAO51105.1"/>
    <property type="molecule type" value="Genomic_DNA"/>
</dbReference>
<dbReference type="STRING" id="698492.A0A0E9NNV1"/>
<sequence length="320" mass="34531">MPSISDNIPPHPSTSHADNIWIAASEGKTDKVLAFLAADATLNPSVPDFSGYTPIHAAASYNHVELLKQLLSIPGANPNAGDSDGDTPLYVCETVECAQLLLEAGADPSWRNKDGKSVLEHFEEEGDALAVADYLYSVLGQQPPPRLPENADLQMRDAEQEGEDAVDVEGLEPAMKAQIDEIMTTMPEGPERDARLADVVRDAIMGQYRGDVSRQRLDIGGIIAVGLCPRLGERGMSVEIQGPALILSSCSIGSFDESQVFATVRFVTFYIHLSRKNTIGVERGCGKLFMLGVMIPVRQAIISRKAGLSDLAYPIPMLPM</sequence>
<comment type="caution">
    <text evidence="4">The sequence shown here is derived from an EMBL/GenBank/DDBJ whole genome shotgun (WGS) entry which is preliminary data.</text>
</comment>
<dbReference type="Gene3D" id="1.25.40.20">
    <property type="entry name" value="Ankyrin repeat-containing domain"/>
    <property type="match status" value="1"/>
</dbReference>
<dbReference type="SMART" id="SM00248">
    <property type="entry name" value="ANK"/>
    <property type="match status" value="2"/>
</dbReference>
<proteinExistence type="predicted"/>
<dbReference type="PROSITE" id="PS50297">
    <property type="entry name" value="ANK_REP_REGION"/>
    <property type="match status" value="1"/>
</dbReference>
<keyword evidence="5" id="KW-1185">Reference proteome</keyword>
<organism evidence="4 5">
    <name type="scientific">Saitoella complicata (strain BCRC 22490 / CBS 7301 / JCM 7358 / NBRC 10748 / NRRL Y-17804)</name>
    <dbReference type="NCBI Taxonomy" id="698492"/>
    <lineage>
        <taxon>Eukaryota</taxon>
        <taxon>Fungi</taxon>
        <taxon>Dikarya</taxon>
        <taxon>Ascomycota</taxon>
        <taxon>Taphrinomycotina</taxon>
        <taxon>Taphrinomycotina incertae sedis</taxon>
        <taxon>Saitoella</taxon>
    </lineage>
</organism>
<dbReference type="InterPro" id="IPR036770">
    <property type="entry name" value="Ankyrin_rpt-contain_sf"/>
</dbReference>
<dbReference type="PROSITE" id="PS50088">
    <property type="entry name" value="ANK_REPEAT"/>
    <property type="match status" value="1"/>
</dbReference>
<accession>A0A0E9NNV1</accession>
<dbReference type="SUPFAM" id="SSF48403">
    <property type="entry name" value="Ankyrin repeat"/>
    <property type="match status" value="1"/>
</dbReference>
<dbReference type="PRINTS" id="PR01415">
    <property type="entry name" value="ANKYRIN"/>
</dbReference>
<dbReference type="PANTHER" id="PTHR24171">
    <property type="entry name" value="ANKYRIN REPEAT DOMAIN-CONTAINING PROTEIN 39-RELATED"/>
    <property type="match status" value="1"/>
</dbReference>
<dbReference type="PANTHER" id="PTHR24171:SF9">
    <property type="entry name" value="ANKYRIN REPEAT DOMAIN-CONTAINING PROTEIN 39"/>
    <property type="match status" value="1"/>
</dbReference>
<keyword evidence="1" id="KW-0677">Repeat</keyword>
<dbReference type="Proteomes" id="UP000033140">
    <property type="component" value="Unassembled WGS sequence"/>
</dbReference>
<evidence type="ECO:0000256" key="2">
    <source>
        <dbReference type="ARBA" id="ARBA00023043"/>
    </source>
</evidence>
<reference evidence="4 5" key="3">
    <citation type="journal article" date="2015" name="Genome Announc.">
        <title>Draft Genome Sequence of the Archiascomycetous Yeast Saitoella complicata.</title>
        <authorList>
            <person name="Yamauchi K."/>
            <person name="Kondo S."/>
            <person name="Hamamoto M."/>
            <person name="Takahashi Y."/>
            <person name="Ogura Y."/>
            <person name="Hayashi T."/>
            <person name="Nishida H."/>
        </authorList>
    </citation>
    <scope>NUCLEOTIDE SEQUENCE [LARGE SCALE GENOMIC DNA]</scope>
    <source>
        <strain evidence="4 5">NRRL Y-17804</strain>
    </source>
</reference>
<gene>
    <name evidence="4" type="ORF">G7K_5216-t1</name>
</gene>
<evidence type="ECO:0000256" key="1">
    <source>
        <dbReference type="ARBA" id="ARBA00022737"/>
    </source>
</evidence>
<protein>
    <submittedName>
        <fullName evidence="4">Uncharacterized protein</fullName>
    </submittedName>
</protein>
<evidence type="ECO:0000313" key="5">
    <source>
        <dbReference type="Proteomes" id="UP000033140"/>
    </source>
</evidence>
<reference evidence="4 5" key="1">
    <citation type="journal article" date="2011" name="J. Gen. Appl. Microbiol.">
        <title>Draft genome sequencing of the enigmatic yeast Saitoella complicata.</title>
        <authorList>
            <person name="Nishida H."/>
            <person name="Hamamoto M."/>
            <person name="Sugiyama J."/>
        </authorList>
    </citation>
    <scope>NUCLEOTIDE SEQUENCE [LARGE SCALE GENOMIC DNA]</scope>
    <source>
        <strain evidence="4 5">NRRL Y-17804</strain>
    </source>
</reference>
<evidence type="ECO:0000313" key="4">
    <source>
        <dbReference type="EMBL" id="GAO51105.1"/>
    </source>
</evidence>
<dbReference type="InterPro" id="IPR002110">
    <property type="entry name" value="Ankyrin_rpt"/>
</dbReference>
<dbReference type="Pfam" id="PF12796">
    <property type="entry name" value="Ank_2"/>
    <property type="match status" value="1"/>
</dbReference>
<name>A0A0E9NNV1_SAICN</name>